<sequence length="236" mass="25774">MAEYGIRITNDSGIVQIDGNYRNFQLINKGVAVPDTTVVGGAGEYFMQSKTLQFTGLTNPIIVIYCTDQAFVTQSLVNGVHAFSLYRRKTNSSSIEWWLFDDVKPAPVSGWGTAIRNQANQIVYNTNLPPFRVAGIVERSVRDAAADFAFTPGRKYAYVPCRMGEFYDVALGPGSVGSNPTVAVNNVVSCCAGISGGVRIGNESWYVFVGNYNQSPQMDAWNSIVATWLIVDVTNL</sequence>
<protein>
    <submittedName>
        <fullName evidence="1">Uncharacterized protein</fullName>
    </submittedName>
</protein>
<comment type="caution">
    <text evidence="1">The sequence shown here is derived from an EMBL/GenBank/DDBJ whole genome shotgun (WGS) entry which is preliminary data.</text>
</comment>
<evidence type="ECO:0000313" key="1">
    <source>
        <dbReference type="EMBL" id="PZQ56278.1"/>
    </source>
</evidence>
<dbReference type="EMBL" id="QFPX01000004">
    <property type="protein sequence ID" value="PZQ56278.1"/>
    <property type="molecule type" value="Genomic_DNA"/>
</dbReference>
<gene>
    <name evidence="1" type="ORF">DI555_06600</name>
</gene>
<accession>A0A2W5NVB1</accession>
<proteinExistence type="predicted"/>
<organism evidence="1 2">
    <name type="scientific">Novosphingobium pentaromativorans</name>
    <dbReference type="NCBI Taxonomy" id="205844"/>
    <lineage>
        <taxon>Bacteria</taxon>
        <taxon>Pseudomonadati</taxon>
        <taxon>Pseudomonadota</taxon>
        <taxon>Alphaproteobacteria</taxon>
        <taxon>Sphingomonadales</taxon>
        <taxon>Sphingomonadaceae</taxon>
        <taxon>Novosphingobium</taxon>
    </lineage>
</organism>
<dbReference type="Proteomes" id="UP000249082">
    <property type="component" value="Unassembled WGS sequence"/>
</dbReference>
<evidence type="ECO:0000313" key="2">
    <source>
        <dbReference type="Proteomes" id="UP000249082"/>
    </source>
</evidence>
<name>A0A2W5NVB1_9SPHN</name>
<dbReference type="AlphaFoldDB" id="A0A2W5NVB1"/>
<reference evidence="1 2" key="1">
    <citation type="submission" date="2017-08" db="EMBL/GenBank/DDBJ databases">
        <title>Infants hospitalized years apart are colonized by the same room-sourced microbial strains.</title>
        <authorList>
            <person name="Brooks B."/>
            <person name="Olm M.R."/>
            <person name="Firek B.A."/>
            <person name="Baker R."/>
            <person name="Thomas B.C."/>
            <person name="Morowitz M.J."/>
            <person name="Banfield J.F."/>
        </authorList>
    </citation>
    <scope>NUCLEOTIDE SEQUENCE [LARGE SCALE GENOMIC DNA]</scope>
    <source>
        <strain evidence="1">S2_005_002_R2_33</strain>
    </source>
</reference>